<organism evidence="1 2">
    <name type="scientific">Vitis vinifera</name>
    <name type="common">Grape</name>
    <dbReference type="NCBI Taxonomy" id="29760"/>
    <lineage>
        <taxon>Eukaryota</taxon>
        <taxon>Viridiplantae</taxon>
        <taxon>Streptophyta</taxon>
        <taxon>Embryophyta</taxon>
        <taxon>Tracheophyta</taxon>
        <taxon>Spermatophyta</taxon>
        <taxon>Magnoliopsida</taxon>
        <taxon>eudicotyledons</taxon>
        <taxon>Gunneridae</taxon>
        <taxon>Pentapetalae</taxon>
        <taxon>rosids</taxon>
        <taxon>Vitales</taxon>
        <taxon>Vitaceae</taxon>
        <taxon>Viteae</taxon>
        <taxon>Vitis</taxon>
    </lineage>
</organism>
<reference evidence="1 2" key="1">
    <citation type="journal article" date="2018" name="PLoS Genet.">
        <title>Population sequencing reveals clonal diversity and ancestral inbreeding in the grapevine cultivar Chardonnay.</title>
        <authorList>
            <person name="Roach M.J."/>
            <person name="Johnson D.L."/>
            <person name="Bohlmann J."/>
            <person name="van Vuuren H.J."/>
            <person name="Jones S.J."/>
            <person name="Pretorius I.S."/>
            <person name="Schmidt S.A."/>
            <person name="Borneman A.R."/>
        </authorList>
    </citation>
    <scope>NUCLEOTIDE SEQUENCE [LARGE SCALE GENOMIC DNA]</scope>
    <source>
        <strain evidence="2">cv. Chardonnay</strain>
        <tissue evidence="1">Leaf</tissue>
    </source>
</reference>
<protein>
    <submittedName>
        <fullName evidence="1">Putative mitochondrial protein</fullName>
    </submittedName>
</protein>
<evidence type="ECO:0000313" key="2">
    <source>
        <dbReference type="Proteomes" id="UP000288805"/>
    </source>
</evidence>
<name>A0A438DV32_VITVI</name>
<gene>
    <name evidence="1" type="primary">AtMg00810_149</name>
    <name evidence="1" type="ORF">CK203_096122</name>
</gene>
<sequence>MELPPGSDEGKMLRLKKALAQSFEIKDQGNLQCFLDDRRSTLGYCTFLGGNLITWRSKKQAVVARSITEAEFRALALGICELI</sequence>
<dbReference type="Proteomes" id="UP000288805">
    <property type="component" value="Unassembled WGS sequence"/>
</dbReference>
<dbReference type="AlphaFoldDB" id="A0A438DV32"/>
<evidence type="ECO:0000313" key="1">
    <source>
        <dbReference type="EMBL" id="RVW39365.1"/>
    </source>
</evidence>
<dbReference type="EMBL" id="QGNW01001487">
    <property type="protein sequence ID" value="RVW39365.1"/>
    <property type="molecule type" value="Genomic_DNA"/>
</dbReference>
<comment type="caution">
    <text evidence="1">The sequence shown here is derived from an EMBL/GenBank/DDBJ whole genome shotgun (WGS) entry which is preliminary data.</text>
</comment>
<dbReference type="PANTHER" id="PTHR11439:SF463">
    <property type="entry name" value="REVERSE TRANSCRIPTASE TY1_COPIA-TYPE DOMAIN-CONTAINING PROTEIN"/>
    <property type="match status" value="1"/>
</dbReference>
<accession>A0A438DV32</accession>
<dbReference type="CDD" id="cd09272">
    <property type="entry name" value="RNase_HI_RT_Ty1"/>
    <property type="match status" value="1"/>
</dbReference>
<proteinExistence type="predicted"/>
<dbReference type="PANTHER" id="PTHR11439">
    <property type="entry name" value="GAG-POL-RELATED RETROTRANSPOSON"/>
    <property type="match status" value="1"/>
</dbReference>